<dbReference type="Proteomes" id="UP000255108">
    <property type="component" value="Unassembled WGS sequence"/>
</dbReference>
<reference evidence="3 5" key="2">
    <citation type="submission" date="2019-03" db="EMBL/GenBank/DDBJ databases">
        <title>Genomic Encyclopedia of Type Strains, Phase IV (KMG-IV): sequencing the most valuable type-strain genomes for metagenomic binning, comparative biology and taxonomic classification.</title>
        <authorList>
            <person name="Goeker M."/>
        </authorList>
    </citation>
    <scope>NUCLEOTIDE SEQUENCE [LARGE SCALE GENOMIC DNA]</scope>
    <source>
        <strain evidence="3 5">DSM 3764</strain>
    </source>
</reference>
<protein>
    <submittedName>
        <fullName evidence="2">Uncharacterized protein</fullName>
    </submittedName>
</protein>
<sequence>MNPVLTQIIQLALVFIFAIIFTGVAAGLALSWNSRRLKRNDDNQKIKPS</sequence>
<keyword evidence="1" id="KW-1133">Transmembrane helix</keyword>
<keyword evidence="1" id="KW-0472">Membrane</keyword>
<dbReference type="RefSeq" id="WP_165928725.1">
    <property type="nucleotide sequence ID" value="NZ_CAWOLO010000009.1"/>
</dbReference>
<evidence type="ECO:0000313" key="2">
    <source>
        <dbReference type="EMBL" id="STQ90061.1"/>
    </source>
</evidence>
<dbReference type="EMBL" id="UGHR01000001">
    <property type="protein sequence ID" value="STQ90061.1"/>
    <property type="molecule type" value="Genomic_DNA"/>
</dbReference>
<organism evidence="2 4">
    <name type="scientific">Iodobacter fluviatilis</name>
    <dbReference type="NCBI Taxonomy" id="537"/>
    <lineage>
        <taxon>Bacteria</taxon>
        <taxon>Pseudomonadati</taxon>
        <taxon>Pseudomonadota</taxon>
        <taxon>Betaproteobacteria</taxon>
        <taxon>Neisseriales</taxon>
        <taxon>Chitinibacteraceae</taxon>
        <taxon>Iodobacter</taxon>
    </lineage>
</organism>
<proteinExistence type="predicted"/>
<evidence type="ECO:0000313" key="4">
    <source>
        <dbReference type="Proteomes" id="UP000255108"/>
    </source>
</evidence>
<accession>A0A377Q884</accession>
<keyword evidence="1" id="KW-0812">Transmembrane</keyword>
<keyword evidence="5" id="KW-1185">Reference proteome</keyword>
<evidence type="ECO:0000313" key="5">
    <source>
        <dbReference type="Proteomes" id="UP000295794"/>
    </source>
</evidence>
<gene>
    <name evidence="3" type="ORF">EV682_109121</name>
    <name evidence="2" type="ORF">NCTC11159_01119</name>
</gene>
<evidence type="ECO:0000313" key="3">
    <source>
        <dbReference type="EMBL" id="TCU84596.1"/>
    </source>
</evidence>
<name>A0A377Q884_9NEIS</name>
<feature type="transmembrane region" description="Helical" evidence="1">
    <location>
        <begin position="6"/>
        <end position="30"/>
    </location>
</feature>
<dbReference type="EMBL" id="SMBT01000009">
    <property type="protein sequence ID" value="TCU84596.1"/>
    <property type="molecule type" value="Genomic_DNA"/>
</dbReference>
<dbReference type="Proteomes" id="UP000295794">
    <property type="component" value="Unassembled WGS sequence"/>
</dbReference>
<dbReference type="AlphaFoldDB" id="A0A377Q884"/>
<reference evidence="2 4" key="1">
    <citation type="submission" date="2018-06" db="EMBL/GenBank/DDBJ databases">
        <authorList>
            <consortium name="Pathogen Informatics"/>
            <person name="Doyle S."/>
        </authorList>
    </citation>
    <scope>NUCLEOTIDE SEQUENCE [LARGE SCALE GENOMIC DNA]</scope>
    <source>
        <strain evidence="2 4">NCTC11159</strain>
    </source>
</reference>
<evidence type="ECO:0000256" key="1">
    <source>
        <dbReference type="SAM" id="Phobius"/>
    </source>
</evidence>